<evidence type="ECO:0000256" key="1">
    <source>
        <dbReference type="ARBA" id="ARBA00009437"/>
    </source>
</evidence>
<proteinExistence type="inferred from homology"/>
<protein>
    <submittedName>
        <fullName evidence="6">LysR family transcriptional regulator</fullName>
    </submittedName>
</protein>
<dbReference type="FunFam" id="1.10.10.10:FF:000001">
    <property type="entry name" value="LysR family transcriptional regulator"/>
    <property type="match status" value="1"/>
</dbReference>
<dbReference type="SUPFAM" id="SSF46785">
    <property type="entry name" value="Winged helix' DNA-binding domain"/>
    <property type="match status" value="1"/>
</dbReference>
<name>A0A193FWS8_9BORD</name>
<dbReference type="SUPFAM" id="SSF53850">
    <property type="entry name" value="Periplasmic binding protein-like II"/>
    <property type="match status" value="1"/>
</dbReference>
<dbReference type="CDD" id="cd08422">
    <property type="entry name" value="PBP2_CrgA_like"/>
    <property type="match status" value="1"/>
</dbReference>
<evidence type="ECO:0000313" key="6">
    <source>
        <dbReference type="EMBL" id="ANN72212.1"/>
    </source>
</evidence>
<keyword evidence="2" id="KW-0805">Transcription regulation</keyword>
<evidence type="ECO:0000259" key="5">
    <source>
        <dbReference type="PROSITE" id="PS50931"/>
    </source>
</evidence>
<dbReference type="InterPro" id="IPR058163">
    <property type="entry name" value="LysR-type_TF_proteobact-type"/>
</dbReference>
<dbReference type="InterPro" id="IPR036390">
    <property type="entry name" value="WH_DNA-bd_sf"/>
</dbReference>
<comment type="similarity">
    <text evidence="1">Belongs to the LysR transcriptional regulatory family.</text>
</comment>
<dbReference type="Gene3D" id="1.10.10.10">
    <property type="entry name" value="Winged helix-like DNA-binding domain superfamily/Winged helix DNA-binding domain"/>
    <property type="match status" value="1"/>
</dbReference>
<dbReference type="PROSITE" id="PS50931">
    <property type="entry name" value="HTH_LYSR"/>
    <property type="match status" value="1"/>
</dbReference>
<dbReference type="PRINTS" id="PR00039">
    <property type="entry name" value="HTHLYSR"/>
</dbReference>
<dbReference type="InterPro" id="IPR000847">
    <property type="entry name" value="LysR_HTH_N"/>
</dbReference>
<dbReference type="Proteomes" id="UP000092213">
    <property type="component" value="Chromosome"/>
</dbReference>
<dbReference type="PANTHER" id="PTHR30537:SF5">
    <property type="entry name" value="HTH-TYPE TRANSCRIPTIONAL ACTIVATOR TTDR-RELATED"/>
    <property type="match status" value="1"/>
</dbReference>
<evidence type="ECO:0000313" key="7">
    <source>
        <dbReference type="Proteomes" id="UP000092213"/>
    </source>
</evidence>
<dbReference type="Gene3D" id="3.40.190.290">
    <property type="match status" value="1"/>
</dbReference>
<dbReference type="STRING" id="463025.BAU08_13460"/>
<dbReference type="GO" id="GO:0003700">
    <property type="term" value="F:DNA-binding transcription factor activity"/>
    <property type="evidence" value="ECO:0007669"/>
    <property type="project" value="InterPro"/>
</dbReference>
<gene>
    <name evidence="6" type="ORF">BAU08_13460</name>
</gene>
<organism evidence="6 7">
    <name type="scientific">Bordetella bronchialis</name>
    <dbReference type="NCBI Taxonomy" id="463025"/>
    <lineage>
        <taxon>Bacteria</taxon>
        <taxon>Pseudomonadati</taxon>
        <taxon>Pseudomonadota</taxon>
        <taxon>Betaproteobacteria</taxon>
        <taxon>Burkholderiales</taxon>
        <taxon>Alcaligenaceae</taxon>
        <taxon>Bordetella</taxon>
    </lineage>
</organism>
<evidence type="ECO:0000256" key="4">
    <source>
        <dbReference type="ARBA" id="ARBA00023163"/>
    </source>
</evidence>
<evidence type="ECO:0000256" key="2">
    <source>
        <dbReference type="ARBA" id="ARBA00023015"/>
    </source>
</evidence>
<dbReference type="Pfam" id="PF00126">
    <property type="entry name" value="HTH_1"/>
    <property type="match status" value="1"/>
</dbReference>
<keyword evidence="3" id="KW-0238">DNA-binding</keyword>
<sequence length="347" mass="37922">MSIPALPSPSSPAVAPRMDPLSSCFASSYTGVLAFIAVVAEGSFARAADRLGIGRSAVSRSVRRLEDQLDVRLFSRTTRSTRLTREGEVFYANCHGAVEGLVRAFDDMRDLRHGPPRGHLRIGAPVAFGRRVVAPLLGEFRAAYPEVGIDLFLNDQPANFTSDRVDIAFRNGRMEDAQIIARYIVAMPLVLCASPAYLAVHGPPGTVDALADHQCINFRFTTGRIFQWEFKVGGRPRTFVPSAKLAYNDVDLVLQAVLDGHGIAQLPGYLACESLRTGALLPCLSQYAPDDGGHYMCYLSRQHLPSRMRVFIDFMSRRIREKDLNRLGDCGPVREAAAPIVAGAAAF</sequence>
<dbReference type="PANTHER" id="PTHR30537">
    <property type="entry name" value="HTH-TYPE TRANSCRIPTIONAL REGULATOR"/>
    <property type="match status" value="1"/>
</dbReference>
<dbReference type="RefSeq" id="WP_066669728.1">
    <property type="nucleotide sequence ID" value="NZ_CP016171.1"/>
</dbReference>
<accession>A0A193FWS8</accession>
<dbReference type="InterPro" id="IPR005119">
    <property type="entry name" value="LysR_subst-bd"/>
</dbReference>
<dbReference type="InterPro" id="IPR036388">
    <property type="entry name" value="WH-like_DNA-bd_sf"/>
</dbReference>
<feature type="domain" description="HTH lysR-type" evidence="5">
    <location>
        <begin position="34"/>
        <end position="84"/>
    </location>
</feature>
<dbReference type="GO" id="GO:0003677">
    <property type="term" value="F:DNA binding"/>
    <property type="evidence" value="ECO:0007669"/>
    <property type="project" value="UniProtKB-KW"/>
</dbReference>
<evidence type="ECO:0000256" key="3">
    <source>
        <dbReference type="ARBA" id="ARBA00023125"/>
    </source>
</evidence>
<dbReference type="Pfam" id="PF03466">
    <property type="entry name" value="LysR_substrate"/>
    <property type="match status" value="1"/>
</dbReference>
<keyword evidence="4" id="KW-0804">Transcription</keyword>
<dbReference type="EMBL" id="CP016171">
    <property type="protein sequence ID" value="ANN72212.1"/>
    <property type="molecule type" value="Genomic_DNA"/>
</dbReference>
<dbReference type="AlphaFoldDB" id="A0A193FWS8"/>
<reference evidence="6 7" key="1">
    <citation type="submission" date="2016-06" db="EMBL/GenBank/DDBJ databases">
        <title>Complete genome sequences of Bordetella bronchialis and Bordetella flabilis.</title>
        <authorList>
            <person name="LiPuma J.J."/>
            <person name="Spilker T."/>
        </authorList>
    </citation>
    <scope>NUCLEOTIDE SEQUENCE [LARGE SCALE GENOMIC DNA]</scope>
    <source>
        <strain evidence="6 7">AU17976</strain>
    </source>
</reference>